<dbReference type="RefSeq" id="WP_013702991.1">
    <property type="nucleotide sequence ID" value="NC_015387.1"/>
</dbReference>
<sequence>MTPCEERLRHAEHAWKQERQRAERLEQECRQCHERLVALKGELTRMRGLEDELRRCRQKLEDLEAFKARVTRPRFWVREFAETFAEELDKLEPLLTPGGTGSASGEAVAWAEGLVRLLRALEDQGYERQRVEDARRLLLALWVWLRWEEVKHLFELDENLG</sequence>
<dbReference type="Proteomes" id="UP000007030">
    <property type="component" value="Chromosome"/>
</dbReference>
<feature type="coiled-coil region" evidence="1">
    <location>
        <begin position="8"/>
        <end position="69"/>
    </location>
</feature>
<reference evidence="2 3" key="1">
    <citation type="journal article" date="2012" name="Stand. Genomic Sci.">
        <title>Complete genome sequence of the aerobic, heterotroph Marinithermus hydrothermalis type strain (T1(T)) from a deep-sea hydrothermal vent chimney.</title>
        <authorList>
            <person name="Copeland A."/>
            <person name="Gu W."/>
            <person name="Yasawong M."/>
            <person name="Lapidus A."/>
            <person name="Lucas S."/>
            <person name="Deshpande S."/>
            <person name="Pagani I."/>
            <person name="Tapia R."/>
            <person name="Cheng J.F."/>
            <person name="Goodwin L.A."/>
            <person name="Pitluck S."/>
            <person name="Liolios K."/>
            <person name="Ivanova N."/>
            <person name="Mavromatis K."/>
            <person name="Mikhailova N."/>
            <person name="Pati A."/>
            <person name="Chen A."/>
            <person name="Palaniappan K."/>
            <person name="Land M."/>
            <person name="Pan C."/>
            <person name="Brambilla E.M."/>
            <person name="Rohde M."/>
            <person name="Tindall B.J."/>
            <person name="Sikorski J."/>
            <person name="Goker M."/>
            <person name="Detter J.C."/>
            <person name="Bristow J."/>
            <person name="Eisen J.A."/>
            <person name="Markowitz V."/>
            <person name="Hugenholtz P."/>
            <person name="Kyrpides N.C."/>
            <person name="Klenk H.P."/>
            <person name="Woyke T."/>
        </authorList>
    </citation>
    <scope>NUCLEOTIDE SEQUENCE [LARGE SCALE GENOMIC DNA]</scope>
    <source>
        <strain evidence="3">DSM 14884 / JCM 11576 / T1</strain>
    </source>
</reference>
<protein>
    <submittedName>
        <fullName evidence="2">Uncharacterized protein</fullName>
    </submittedName>
</protein>
<evidence type="ECO:0000313" key="2">
    <source>
        <dbReference type="EMBL" id="AEB10936.1"/>
    </source>
</evidence>
<keyword evidence="3" id="KW-1185">Reference proteome</keyword>
<evidence type="ECO:0000313" key="3">
    <source>
        <dbReference type="Proteomes" id="UP000007030"/>
    </source>
</evidence>
<dbReference type="HOGENOM" id="CLU_1641711_0_0_0"/>
<organism evidence="2 3">
    <name type="scientific">Marinithermus hydrothermalis (strain DSM 14884 / JCM 11576 / T1)</name>
    <dbReference type="NCBI Taxonomy" id="869210"/>
    <lineage>
        <taxon>Bacteria</taxon>
        <taxon>Thermotogati</taxon>
        <taxon>Deinococcota</taxon>
        <taxon>Deinococci</taxon>
        <taxon>Thermales</taxon>
        <taxon>Thermaceae</taxon>
        <taxon>Marinithermus</taxon>
    </lineage>
</organism>
<dbReference type="AlphaFoldDB" id="F2NN95"/>
<proteinExistence type="predicted"/>
<keyword evidence="1" id="KW-0175">Coiled coil</keyword>
<dbReference type="EMBL" id="CP002630">
    <property type="protein sequence ID" value="AEB10936.1"/>
    <property type="molecule type" value="Genomic_DNA"/>
</dbReference>
<evidence type="ECO:0000256" key="1">
    <source>
        <dbReference type="SAM" id="Coils"/>
    </source>
</evidence>
<dbReference type="KEGG" id="mhd:Marky_0173"/>
<dbReference type="STRING" id="869210.Marky_0173"/>
<accession>F2NN95</accession>
<name>F2NN95_MARHT</name>
<gene>
    <name evidence="2" type="ordered locus">Marky_0173</name>
</gene>